<dbReference type="PaxDb" id="67767-A0A0J7MLG7"/>
<keyword evidence="1" id="KW-0808">Transferase</keyword>
<name>A0A0J7MLG7_LASNI</name>
<keyword evidence="1" id="KW-0695">RNA-directed DNA polymerase</keyword>
<keyword evidence="1" id="KW-0548">Nucleotidyltransferase</keyword>
<dbReference type="Proteomes" id="UP000036403">
    <property type="component" value="Unassembled WGS sequence"/>
</dbReference>
<dbReference type="AlphaFoldDB" id="A0A0J7MLG7"/>
<organism evidence="1 2">
    <name type="scientific">Lasius niger</name>
    <name type="common">Black garden ant</name>
    <dbReference type="NCBI Taxonomy" id="67767"/>
    <lineage>
        <taxon>Eukaryota</taxon>
        <taxon>Metazoa</taxon>
        <taxon>Ecdysozoa</taxon>
        <taxon>Arthropoda</taxon>
        <taxon>Hexapoda</taxon>
        <taxon>Insecta</taxon>
        <taxon>Pterygota</taxon>
        <taxon>Neoptera</taxon>
        <taxon>Endopterygota</taxon>
        <taxon>Hymenoptera</taxon>
        <taxon>Apocrita</taxon>
        <taxon>Aculeata</taxon>
        <taxon>Formicoidea</taxon>
        <taxon>Formicidae</taxon>
        <taxon>Formicinae</taxon>
        <taxon>Lasius</taxon>
        <taxon>Lasius</taxon>
    </lineage>
</organism>
<protein>
    <submittedName>
        <fullName evidence="1">Reverse transcriptase</fullName>
    </submittedName>
</protein>
<dbReference type="Gene3D" id="3.60.10.10">
    <property type="entry name" value="Endonuclease/exonuclease/phosphatase"/>
    <property type="match status" value="1"/>
</dbReference>
<evidence type="ECO:0000313" key="2">
    <source>
        <dbReference type="Proteomes" id="UP000036403"/>
    </source>
</evidence>
<reference evidence="1 2" key="1">
    <citation type="submission" date="2015-04" db="EMBL/GenBank/DDBJ databases">
        <title>Lasius niger genome sequencing.</title>
        <authorList>
            <person name="Konorov E.A."/>
            <person name="Nikitin M.A."/>
            <person name="Kirill M.V."/>
            <person name="Chang P."/>
        </authorList>
    </citation>
    <scope>NUCLEOTIDE SEQUENCE [LARGE SCALE GENOMIC DNA]</scope>
    <source>
        <tissue evidence="1">Whole</tissue>
    </source>
</reference>
<gene>
    <name evidence="1" type="ORF">RF55_26185</name>
</gene>
<accession>A0A0J7MLG7</accession>
<dbReference type="SUPFAM" id="SSF56219">
    <property type="entry name" value="DNase I-like"/>
    <property type="match status" value="1"/>
</dbReference>
<evidence type="ECO:0000313" key="1">
    <source>
        <dbReference type="EMBL" id="KMQ81485.1"/>
    </source>
</evidence>
<keyword evidence="2" id="KW-1185">Reference proteome</keyword>
<proteinExistence type="predicted"/>
<comment type="caution">
    <text evidence="1">The sequence shown here is derived from an EMBL/GenBank/DDBJ whole genome shotgun (WGS) entry which is preliminary data.</text>
</comment>
<dbReference type="GO" id="GO:0003964">
    <property type="term" value="F:RNA-directed DNA polymerase activity"/>
    <property type="evidence" value="ECO:0007669"/>
    <property type="project" value="UniProtKB-KW"/>
</dbReference>
<dbReference type="EMBL" id="LBMM01035062">
    <property type="protein sequence ID" value="KMQ81485.1"/>
    <property type="molecule type" value="Genomic_DNA"/>
</dbReference>
<dbReference type="InterPro" id="IPR036691">
    <property type="entry name" value="Endo/exonu/phosph_ase_sf"/>
</dbReference>
<sequence>MIQFSNMDGSGGGSQLTKSSILSSYTGTLDLSDENTTTINVEGSSGKIMFTAAYLSHDADIPTEAVRKLVMLSDRFIIGADANARHTCWGSTGIN</sequence>
<dbReference type="OrthoDB" id="5419617at2759"/>
<feature type="non-terminal residue" evidence="1">
    <location>
        <position position="95"/>
    </location>
</feature>